<dbReference type="FunCoup" id="A0A1D2VKF3">
    <property type="interactions" value="5"/>
</dbReference>
<accession>A0A1D2VKF3</accession>
<evidence type="ECO:0000313" key="4">
    <source>
        <dbReference type="EMBL" id="ODV62017.1"/>
    </source>
</evidence>
<proteinExistence type="inferred from homology"/>
<dbReference type="GeneID" id="30963115"/>
<gene>
    <name evidence="4" type="ORF">ASCRUDRAFT_17353</name>
</gene>
<feature type="non-terminal residue" evidence="4">
    <location>
        <position position="291"/>
    </location>
</feature>
<dbReference type="PANTHER" id="PTHR31571:SF1">
    <property type="entry name" value="ALTERED INHERITANCE OF MITOCHONDRIA PROTEIN 6"/>
    <property type="match status" value="1"/>
</dbReference>
<keyword evidence="3" id="KW-0732">Signal</keyword>
<evidence type="ECO:0000256" key="2">
    <source>
        <dbReference type="ARBA" id="ARBA00014286"/>
    </source>
</evidence>
<evidence type="ECO:0000256" key="1">
    <source>
        <dbReference type="ARBA" id="ARBA00008858"/>
    </source>
</evidence>
<name>A0A1D2VKF3_9ASCO</name>
<dbReference type="OrthoDB" id="4153866at2759"/>
<dbReference type="InParanoid" id="A0A1D2VKF3"/>
<dbReference type="Proteomes" id="UP000095038">
    <property type="component" value="Unassembled WGS sequence"/>
</dbReference>
<reference evidence="5" key="1">
    <citation type="submission" date="2016-05" db="EMBL/GenBank/DDBJ databases">
        <title>Comparative genomics of biotechnologically important yeasts.</title>
        <authorList>
            <consortium name="DOE Joint Genome Institute"/>
            <person name="Riley R."/>
            <person name="Haridas S."/>
            <person name="Wolfe K.H."/>
            <person name="Lopes M.R."/>
            <person name="Hittinger C.T."/>
            <person name="Goker M."/>
            <person name="Salamov A."/>
            <person name="Wisecaver J."/>
            <person name="Long T.M."/>
            <person name="Aerts A.L."/>
            <person name="Barry K."/>
            <person name="Choi C."/>
            <person name="Clum A."/>
            <person name="Coughlan A.Y."/>
            <person name="Deshpande S."/>
            <person name="Douglass A.P."/>
            <person name="Hanson S.J."/>
            <person name="Klenk H.-P."/>
            <person name="Labutti K."/>
            <person name="Lapidus A."/>
            <person name="Lindquist E."/>
            <person name="Lipzen A."/>
            <person name="Meier-Kolthoff J.P."/>
            <person name="Ohm R.A."/>
            <person name="Otillar R.P."/>
            <person name="Pangilinan J."/>
            <person name="Peng Y."/>
            <person name="Rokas A."/>
            <person name="Rosa C.A."/>
            <person name="Scheuner C."/>
            <person name="Sibirny A.A."/>
            <person name="Slot J.C."/>
            <person name="Stielow J.B."/>
            <person name="Sun H."/>
            <person name="Kurtzman C.P."/>
            <person name="Blackwell M."/>
            <person name="Grigoriev I.V."/>
            <person name="Jeffries T.W."/>
        </authorList>
    </citation>
    <scope>NUCLEOTIDE SEQUENCE [LARGE SCALE GENOMIC DNA]</scope>
    <source>
        <strain evidence="5">DSM 1968</strain>
    </source>
</reference>
<dbReference type="PANTHER" id="PTHR31571">
    <property type="entry name" value="ALTERED INHERITANCE OF MITOCHONDRIA PROTEIN 6"/>
    <property type="match status" value="1"/>
</dbReference>
<dbReference type="GO" id="GO:0008081">
    <property type="term" value="F:phosphoric diester hydrolase activity"/>
    <property type="evidence" value="ECO:0007669"/>
    <property type="project" value="InterPro"/>
</dbReference>
<organism evidence="4 5">
    <name type="scientific">Ascoidea rubescens DSM 1968</name>
    <dbReference type="NCBI Taxonomy" id="1344418"/>
    <lineage>
        <taxon>Eukaryota</taxon>
        <taxon>Fungi</taxon>
        <taxon>Dikarya</taxon>
        <taxon>Ascomycota</taxon>
        <taxon>Saccharomycotina</taxon>
        <taxon>Saccharomycetes</taxon>
        <taxon>Ascoideaceae</taxon>
        <taxon>Ascoidea</taxon>
    </lineage>
</organism>
<evidence type="ECO:0000256" key="3">
    <source>
        <dbReference type="ARBA" id="ARBA00022729"/>
    </source>
</evidence>
<comment type="similarity">
    <text evidence="1">Belongs to the AIM6 family.</text>
</comment>
<sequence>LNKDKLLLPIHSHNDYLREIPLFDSLSKGIKSIEADVWLLDDVNNYNEFSELYIGHDNVFLTKKQTLTELYLKPLEKLLDEINCQDNELGETCKDMNGVFYNSPEESLYLFIDIKTDADHTYTLLMKKLKDLIFSDYVSYYDFKEDKIVLGPISIILTGNIPIDLLISEENKSFYQDGRRYVFIDAPLELLPKSKSEDSPYDYSKFSLTASASLYSITGTEEALDVFNGLSSDQLDSINCKIEAAHSLDLKTRIWGTPEFPKQIRKRVWQQLIERKIDLLNVDDLESAYQF</sequence>
<dbReference type="AlphaFoldDB" id="A0A1D2VKF3"/>
<protein>
    <recommendedName>
        <fullName evidence="2">Altered inheritance of mitochondria protein 6</fullName>
    </recommendedName>
</protein>
<dbReference type="SUPFAM" id="SSF51695">
    <property type="entry name" value="PLC-like phosphodiesterases"/>
    <property type="match status" value="1"/>
</dbReference>
<evidence type="ECO:0000313" key="5">
    <source>
        <dbReference type="Proteomes" id="UP000095038"/>
    </source>
</evidence>
<dbReference type="EMBL" id="KV454478">
    <property type="protein sequence ID" value="ODV62017.1"/>
    <property type="molecule type" value="Genomic_DNA"/>
</dbReference>
<dbReference type="GO" id="GO:0006629">
    <property type="term" value="P:lipid metabolic process"/>
    <property type="evidence" value="ECO:0007669"/>
    <property type="project" value="InterPro"/>
</dbReference>
<dbReference type="STRING" id="1344418.A0A1D2VKF3"/>
<keyword evidence="5" id="KW-1185">Reference proteome</keyword>
<feature type="non-terminal residue" evidence="4">
    <location>
        <position position="1"/>
    </location>
</feature>
<dbReference type="InterPro" id="IPR051236">
    <property type="entry name" value="HAT_RTT109-like"/>
</dbReference>
<dbReference type="InterPro" id="IPR017946">
    <property type="entry name" value="PLC-like_Pdiesterase_TIM-brl"/>
</dbReference>
<dbReference type="RefSeq" id="XP_020048324.1">
    <property type="nucleotide sequence ID" value="XM_020189479.2"/>
</dbReference>